<organism evidence="1 2">
    <name type="scientific">Devosia elaeis</name>
    <dbReference type="NCBI Taxonomy" id="1770058"/>
    <lineage>
        <taxon>Bacteria</taxon>
        <taxon>Pseudomonadati</taxon>
        <taxon>Pseudomonadota</taxon>
        <taxon>Alphaproteobacteria</taxon>
        <taxon>Hyphomicrobiales</taxon>
        <taxon>Devosiaceae</taxon>
        <taxon>Devosia</taxon>
    </lineage>
</organism>
<dbReference type="AlphaFoldDB" id="A0A178HMJ4"/>
<dbReference type="Pfam" id="PF05489">
    <property type="entry name" value="Phage_tail_X"/>
    <property type="match status" value="1"/>
</dbReference>
<gene>
    <name evidence="1" type="ORF">A3840_17395</name>
</gene>
<dbReference type="Proteomes" id="UP000078389">
    <property type="component" value="Unassembled WGS sequence"/>
</dbReference>
<evidence type="ECO:0008006" key="3">
    <source>
        <dbReference type="Google" id="ProtNLM"/>
    </source>
</evidence>
<dbReference type="InterPro" id="IPR008861">
    <property type="entry name" value="GpX-like"/>
</dbReference>
<keyword evidence="2" id="KW-1185">Reference proteome</keyword>
<dbReference type="RefSeq" id="WP_067459909.1">
    <property type="nucleotide sequence ID" value="NZ_LVVY01000130.1"/>
</dbReference>
<protein>
    <recommendedName>
        <fullName evidence="3">Phage tail protein</fullName>
    </recommendedName>
</protein>
<reference evidence="1 2" key="1">
    <citation type="submission" date="2016-03" db="EMBL/GenBank/DDBJ databases">
        <title>Genome sequencing of Devosia sp. S37.</title>
        <authorList>
            <person name="Mohd Nor M."/>
        </authorList>
    </citation>
    <scope>NUCLEOTIDE SEQUENCE [LARGE SCALE GENOMIC DNA]</scope>
    <source>
        <strain evidence="1 2">S37</strain>
    </source>
</reference>
<accession>A0A178HMJ4</accession>
<evidence type="ECO:0000313" key="1">
    <source>
        <dbReference type="EMBL" id="OAM73769.1"/>
    </source>
</evidence>
<dbReference type="STRING" id="1770058.A3840_17395"/>
<comment type="caution">
    <text evidence="1">The sequence shown here is derived from an EMBL/GenBank/DDBJ whole genome shotgun (WGS) entry which is preliminary data.</text>
</comment>
<evidence type="ECO:0000313" key="2">
    <source>
        <dbReference type="Proteomes" id="UP000078389"/>
    </source>
</evidence>
<dbReference type="OrthoDB" id="8602627at2"/>
<sequence length="75" mass="8721">MQQYVEHITTEGDRWDLLAWRYYGDPHLYEPIIAANTAVPIRPLIASGIKLRIPVLPDEVVLDRDLPPWKRGRQS</sequence>
<dbReference type="EMBL" id="LVVY01000130">
    <property type="protein sequence ID" value="OAM73769.1"/>
    <property type="molecule type" value="Genomic_DNA"/>
</dbReference>
<proteinExistence type="predicted"/>
<name>A0A178HMJ4_9HYPH</name>